<dbReference type="Proteomes" id="UP001589716">
    <property type="component" value="Unassembled WGS sequence"/>
</dbReference>
<keyword evidence="1" id="KW-0808">Transferase</keyword>
<dbReference type="InterPro" id="IPR029058">
    <property type="entry name" value="AB_hydrolase_fold"/>
</dbReference>
<keyword evidence="1" id="KW-0418">Kinase</keyword>
<dbReference type="SUPFAM" id="SSF53474">
    <property type="entry name" value="alpha/beta-Hydrolases"/>
    <property type="match status" value="1"/>
</dbReference>
<dbReference type="GO" id="GO:0016301">
    <property type="term" value="F:kinase activity"/>
    <property type="evidence" value="ECO:0007669"/>
    <property type="project" value="UniProtKB-KW"/>
</dbReference>
<dbReference type="RefSeq" id="WP_345489937.1">
    <property type="nucleotide sequence ID" value="NZ_BAAAWU010000001.1"/>
</dbReference>
<dbReference type="EMBL" id="JBHMCT010000004">
    <property type="protein sequence ID" value="MFB9553055.1"/>
    <property type="molecule type" value="Genomic_DNA"/>
</dbReference>
<name>A0ABV5QHS9_9ACTN</name>
<organism evidence="1 2">
    <name type="scientific">Streptomyces roseoviridis</name>
    <dbReference type="NCBI Taxonomy" id="67361"/>
    <lineage>
        <taxon>Bacteria</taxon>
        <taxon>Bacillati</taxon>
        <taxon>Actinomycetota</taxon>
        <taxon>Actinomycetes</taxon>
        <taxon>Kitasatosporales</taxon>
        <taxon>Streptomycetaceae</taxon>
        <taxon>Streptomyces</taxon>
    </lineage>
</organism>
<accession>A0ABV5QHS9</accession>
<sequence>MTVTSVDPYREIVFDKDGDGPRGQAATLAGLARRGCTDLVLFSHGWNNSPSVASGLFSRFFAPFPRVAAPGARLGYAGLVWPSMMFSDEPVPDYAALAATVPGRTAVVARLAELIEREPAEEVAFAEFAALLRHLAGIGPDVPAEGPAADHARGPAVAAAPAFLLGDPLTVFGMFADAADGGAGVPPGGPEAESLLGGDRVRRLWKGAKEALRQATYYTMKRRAGVVGERGLGPLLGELARTAPALRVHLVGHSFGARLVAHALRGLPAGARTVKSVTLLQGAFSHYAFAARLPHEPGRGGALRDLQRRVDGPLVACHSHRDTALGVFYPLASRLARDDESVLGREDPRWWAIGYDGVQAVPGTAVLTLGAALREGLPASGCASVDAARVVSEHSDICHEELARLVARAGRFG</sequence>
<gene>
    <name evidence="1" type="ORF">ACFFTP_02435</name>
</gene>
<protein>
    <submittedName>
        <fullName evidence="1">Serine-threonine protein kinase</fullName>
    </submittedName>
</protein>
<reference evidence="1 2" key="1">
    <citation type="submission" date="2024-09" db="EMBL/GenBank/DDBJ databases">
        <authorList>
            <person name="Sun Q."/>
            <person name="Mori K."/>
        </authorList>
    </citation>
    <scope>NUCLEOTIDE SEQUENCE [LARGE SCALE GENOMIC DNA]</scope>
    <source>
        <strain evidence="1 2">JCM 4414</strain>
    </source>
</reference>
<evidence type="ECO:0000313" key="1">
    <source>
        <dbReference type="EMBL" id="MFB9553055.1"/>
    </source>
</evidence>
<proteinExistence type="predicted"/>
<evidence type="ECO:0000313" key="2">
    <source>
        <dbReference type="Proteomes" id="UP001589716"/>
    </source>
</evidence>
<dbReference type="Gene3D" id="3.40.50.1820">
    <property type="entry name" value="alpha/beta hydrolase"/>
    <property type="match status" value="1"/>
</dbReference>
<keyword evidence="2" id="KW-1185">Reference proteome</keyword>
<comment type="caution">
    <text evidence="1">The sequence shown here is derived from an EMBL/GenBank/DDBJ whole genome shotgun (WGS) entry which is preliminary data.</text>
</comment>